<evidence type="ECO:0000313" key="11">
    <source>
        <dbReference type="EMBL" id="KAJ5072253.1"/>
    </source>
</evidence>
<dbReference type="FunFam" id="2.30.30.40:FF:000072">
    <property type="entry name" value="Unconventional Myosin IB"/>
    <property type="match status" value="1"/>
</dbReference>
<dbReference type="Pfam" id="PF14604">
    <property type="entry name" value="SH3_9"/>
    <property type="match status" value="1"/>
</dbReference>
<feature type="region of interest" description="Disordered" evidence="8">
    <location>
        <begin position="259"/>
        <end position="300"/>
    </location>
</feature>
<dbReference type="PROSITE" id="PS50002">
    <property type="entry name" value="SH3"/>
    <property type="match status" value="2"/>
</dbReference>
<evidence type="ECO:0000256" key="1">
    <source>
        <dbReference type="ARBA" id="ARBA00004245"/>
    </source>
</evidence>
<gene>
    <name evidence="11" type="ORF">M0811_01267</name>
</gene>
<keyword evidence="2 6" id="KW-0728">SH3 domain</keyword>
<dbReference type="InterPro" id="IPR031160">
    <property type="entry name" value="F_BAR_dom"/>
</dbReference>
<evidence type="ECO:0000256" key="6">
    <source>
        <dbReference type="PROSITE-ProRule" id="PRU00192"/>
    </source>
</evidence>
<dbReference type="OMA" id="KNYEARC"/>
<evidence type="ECO:0000313" key="12">
    <source>
        <dbReference type="Proteomes" id="UP001149090"/>
    </source>
</evidence>
<evidence type="ECO:0000256" key="3">
    <source>
        <dbReference type="ARBA" id="ARBA00022490"/>
    </source>
</evidence>
<dbReference type="SUPFAM" id="SSF103657">
    <property type="entry name" value="BAR/IMD domain-like"/>
    <property type="match status" value="1"/>
</dbReference>
<dbReference type="EMBL" id="JAPDFW010000081">
    <property type="protein sequence ID" value="KAJ5072253.1"/>
    <property type="molecule type" value="Genomic_DNA"/>
</dbReference>
<dbReference type="Pfam" id="PF07653">
    <property type="entry name" value="SH3_2"/>
    <property type="match status" value="1"/>
</dbReference>
<evidence type="ECO:0000259" key="10">
    <source>
        <dbReference type="PROSITE" id="PS51741"/>
    </source>
</evidence>
<keyword evidence="4" id="KW-0597">Phosphoprotein</keyword>
<dbReference type="CDD" id="cd00174">
    <property type="entry name" value="SH3"/>
    <property type="match status" value="1"/>
</dbReference>
<feature type="compositionally biased region" description="Polar residues" evidence="8">
    <location>
        <begin position="145"/>
        <end position="154"/>
    </location>
</feature>
<dbReference type="GO" id="GO:0005737">
    <property type="term" value="C:cytoplasm"/>
    <property type="evidence" value="ECO:0007669"/>
    <property type="project" value="TreeGrafter"/>
</dbReference>
<dbReference type="InterPro" id="IPR036028">
    <property type="entry name" value="SH3-like_dom_sf"/>
</dbReference>
<evidence type="ECO:0000256" key="4">
    <source>
        <dbReference type="ARBA" id="ARBA00022553"/>
    </source>
</evidence>
<dbReference type="GO" id="GO:0043226">
    <property type="term" value="C:organelle"/>
    <property type="evidence" value="ECO:0007669"/>
    <property type="project" value="UniProtKB-ARBA"/>
</dbReference>
<dbReference type="PRINTS" id="PR00452">
    <property type="entry name" value="SH3DOMAIN"/>
</dbReference>
<evidence type="ECO:0000256" key="5">
    <source>
        <dbReference type="ARBA" id="ARBA00023212"/>
    </source>
</evidence>
<comment type="caution">
    <text evidence="11">The sequence shown here is derived from an EMBL/GenBank/DDBJ whole genome shotgun (WGS) entry which is preliminary data.</text>
</comment>
<dbReference type="Gene3D" id="2.30.30.40">
    <property type="entry name" value="SH3 Domains"/>
    <property type="match status" value="2"/>
</dbReference>
<dbReference type="PROSITE" id="PS51741">
    <property type="entry name" value="F_BAR"/>
    <property type="match status" value="1"/>
</dbReference>
<dbReference type="InterPro" id="IPR027267">
    <property type="entry name" value="AH/BAR_dom_sf"/>
</dbReference>
<dbReference type="PANTHER" id="PTHR23065:SF7">
    <property type="entry name" value="NOSTRIN, ISOFORM H"/>
    <property type="match status" value="1"/>
</dbReference>
<dbReference type="PANTHER" id="PTHR23065">
    <property type="entry name" value="PROLINE-SERINE-THREONINE PHOSPHATASE INTERACTING PROTEIN 1"/>
    <property type="match status" value="1"/>
</dbReference>
<keyword evidence="3" id="KW-0963">Cytoplasm</keyword>
<name>A0A9Q0RA91_ANAIG</name>
<dbReference type="SMART" id="SM00326">
    <property type="entry name" value="SH3"/>
    <property type="match status" value="2"/>
</dbReference>
<comment type="subcellular location">
    <subcellularLocation>
        <location evidence="1">Cytoplasm</location>
        <location evidence="1">Cytoskeleton</location>
    </subcellularLocation>
</comment>
<accession>A0A9Q0RA91</accession>
<dbReference type="InterPro" id="IPR001452">
    <property type="entry name" value="SH3_domain"/>
</dbReference>
<dbReference type="Gene3D" id="1.20.1270.60">
    <property type="entry name" value="Arfaptin homology (AH) domain/BAR domain"/>
    <property type="match status" value="1"/>
</dbReference>
<feature type="region of interest" description="Disordered" evidence="8">
    <location>
        <begin position="141"/>
        <end position="166"/>
    </location>
</feature>
<keyword evidence="5" id="KW-0206">Cytoskeleton</keyword>
<dbReference type="PRINTS" id="PR00499">
    <property type="entry name" value="P67PHOX"/>
</dbReference>
<protein>
    <submittedName>
        <fullName evidence="11">Sh3 and f-bar domain-containing protein</fullName>
    </submittedName>
</protein>
<evidence type="ECO:0000256" key="8">
    <source>
        <dbReference type="SAM" id="MobiDB-lite"/>
    </source>
</evidence>
<dbReference type="OrthoDB" id="73680at2759"/>
<feature type="compositionally biased region" description="Low complexity" evidence="8">
    <location>
        <begin position="271"/>
        <end position="290"/>
    </location>
</feature>
<keyword evidence="12" id="KW-1185">Reference proteome</keyword>
<proteinExistence type="predicted"/>
<feature type="domain" description="F-BAR" evidence="10">
    <location>
        <begin position="1"/>
        <end position="247"/>
    </location>
</feature>
<dbReference type="GO" id="GO:0005886">
    <property type="term" value="C:plasma membrane"/>
    <property type="evidence" value="ECO:0007669"/>
    <property type="project" value="TreeGrafter"/>
</dbReference>
<organism evidence="11 12">
    <name type="scientific">Anaeramoeba ignava</name>
    <name type="common">Anaerobic marine amoeba</name>
    <dbReference type="NCBI Taxonomy" id="1746090"/>
    <lineage>
        <taxon>Eukaryota</taxon>
        <taxon>Metamonada</taxon>
        <taxon>Anaeramoebidae</taxon>
        <taxon>Anaeramoeba</taxon>
    </lineage>
</organism>
<reference evidence="11" key="1">
    <citation type="submission" date="2022-10" db="EMBL/GenBank/DDBJ databases">
        <title>Novel sulphate-reducing endosymbionts in the free-living metamonad Anaeramoeba.</title>
        <authorList>
            <person name="Jerlstrom-Hultqvist J."/>
            <person name="Cepicka I."/>
            <person name="Gallot-Lavallee L."/>
            <person name="Salas-Leiva D."/>
            <person name="Curtis B.A."/>
            <person name="Zahonova K."/>
            <person name="Pipaliya S."/>
            <person name="Dacks J."/>
            <person name="Roger A.J."/>
        </authorList>
    </citation>
    <scope>NUCLEOTIDE SEQUENCE</scope>
    <source>
        <strain evidence="11">BMAN</strain>
    </source>
</reference>
<evidence type="ECO:0000256" key="2">
    <source>
        <dbReference type="ARBA" id="ARBA00022443"/>
    </source>
</evidence>
<dbReference type="SUPFAM" id="SSF50044">
    <property type="entry name" value="SH3-domain"/>
    <property type="match status" value="2"/>
</dbReference>
<keyword evidence="7" id="KW-0175">Coiled coil</keyword>
<sequence>MSFSTDLRGAYPQIKTQTQTNFDALKSLADFIHKFAKLQDGFGKSIIKLVSSPKLGFENYGTIEAAFNDIKINLTQYGQALTKSSQTLLTETTKPFVDFDKETQKKRKETTKVCDKKLKELMSLKNKFDNSKLKSEKNVAETTRLEQNAQNDPKAQSKADKLRKKQEKIDDELKKAKRNLGACEDEYYNEVVPLGLADLQTIEENRIGVVQKQLQAFAADQSYLVTKYGQLNTNIQESITKINAQDDVKTLVNKYISENTTPTETSEKDTTNTSVPQPKTTSTNLTKTKTQPVNDSQTEDTEFDVKAEFDYKGTESTDLQFNSGDIVHVLKKHDQDWWEGEVNGKRGLFPANHVKPIDNDEKPQQETTQNVNVDDNIQIGDKCTVVFPYDSQADGELSIVEGETVTISRIDSGWFVGENESGQSGAFPGNYVKKV</sequence>
<dbReference type="AlphaFoldDB" id="A0A9Q0RA91"/>
<feature type="domain" description="SH3" evidence="9">
    <location>
        <begin position="378"/>
        <end position="435"/>
    </location>
</feature>
<dbReference type="Proteomes" id="UP001149090">
    <property type="component" value="Unassembled WGS sequence"/>
</dbReference>
<evidence type="ECO:0000256" key="7">
    <source>
        <dbReference type="PROSITE-ProRule" id="PRU01077"/>
    </source>
</evidence>
<feature type="domain" description="SH3" evidence="9">
    <location>
        <begin position="300"/>
        <end position="359"/>
    </location>
</feature>
<evidence type="ECO:0000259" key="9">
    <source>
        <dbReference type="PROSITE" id="PS50002"/>
    </source>
</evidence>